<keyword evidence="2" id="KW-0645">Protease</keyword>
<evidence type="ECO:0000313" key="6">
    <source>
        <dbReference type="EMBL" id="MED6198839.1"/>
    </source>
</evidence>
<evidence type="ECO:0000256" key="2">
    <source>
        <dbReference type="ARBA" id="ARBA00022670"/>
    </source>
</evidence>
<evidence type="ECO:0000313" key="7">
    <source>
        <dbReference type="Proteomes" id="UP001341840"/>
    </source>
</evidence>
<keyword evidence="7" id="KW-1185">Reference proteome</keyword>
<dbReference type="Pfam" id="PF02902">
    <property type="entry name" value="Peptidase_C48"/>
    <property type="match status" value="1"/>
</dbReference>
<dbReference type="PROSITE" id="PS50600">
    <property type="entry name" value="ULP_PROTEASE"/>
    <property type="match status" value="1"/>
</dbReference>
<dbReference type="EMBL" id="JASCZI010212238">
    <property type="protein sequence ID" value="MED6198839.1"/>
    <property type="molecule type" value="Genomic_DNA"/>
</dbReference>
<evidence type="ECO:0000256" key="3">
    <source>
        <dbReference type="ARBA" id="ARBA00022801"/>
    </source>
</evidence>
<dbReference type="SUPFAM" id="SSF54001">
    <property type="entry name" value="Cysteine proteinases"/>
    <property type="match status" value="1"/>
</dbReference>
<proteinExistence type="inferred from homology"/>
<feature type="domain" description="Ubiquitin-like protease family profile" evidence="5">
    <location>
        <begin position="1"/>
        <end position="107"/>
    </location>
</feature>
<feature type="compositionally biased region" description="Basic and acidic residues" evidence="4">
    <location>
        <begin position="178"/>
        <end position="192"/>
    </location>
</feature>
<sequence>MAKNRHKAANRKWWLLPVCNRLHWYLYAFNLDKRDLLVLNSMYDHPFDELRKLVDEYVGKLIEDMLTIVIPSFDHKGIGFPSQYAQVPKQPNNDDCGIYVIKFMEEWNEDSNLIAYTNKELVKIRKTLVLDIALSNYNTIRGLLLQKAFTVSKRRNNPNRGKKKEVPSPFTAPSTNEITKKAEKRNVKEKEK</sequence>
<reference evidence="6 7" key="1">
    <citation type="journal article" date="2023" name="Plants (Basel)">
        <title>Bridging the Gap: Combining Genomics and Transcriptomics Approaches to Understand Stylosanthes scabra, an Orphan Legume from the Brazilian Caatinga.</title>
        <authorList>
            <person name="Ferreira-Neto J.R.C."/>
            <person name="da Silva M.D."/>
            <person name="Binneck E."/>
            <person name="de Melo N.F."/>
            <person name="da Silva R.H."/>
            <person name="de Melo A.L.T.M."/>
            <person name="Pandolfi V."/>
            <person name="Bustamante F.O."/>
            <person name="Brasileiro-Vidal A.C."/>
            <person name="Benko-Iseppon A.M."/>
        </authorList>
    </citation>
    <scope>NUCLEOTIDE SEQUENCE [LARGE SCALE GENOMIC DNA]</scope>
    <source>
        <tissue evidence="6">Leaves</tissue>
    </source>
</reference>
<feature type="region of interest" description="Disordered" evidence="4">
    <location>
        <begin position="154"/>
        <end position="192"/>
    </location>
</feature>
<feature type="compositionally biased region" description="Basic residues" evidence="4">
    <location>
        <begin position="154"/>
        <end position="163"/>
    </location>
</feature>
<evidence type="ECO:0000259" key="5">
    <source>
        <dbReference type="PROSITE" id="PS50600"/>
    </source>
</evidence>
<comment type="similarity">
    <text evidence="1">Belongs to the peptidase C48 family.</text>
</comment>
<comment type="caution">
    <text evidence="6">The sequence shown here is derived from an EMBL/GenBank/DDBJ whole genome shotgun (WGS) entry which is preliminary data.</text>
</comment>
<dbReference type="Proteomes" id="UP001341840">
    <property type="component" value="Unassembled WGS sequence"/>
</dbReference>
<keyword evidence="3" id="KW-0378">Hydrolase</keyword>
<dbReference type="InterPro" id="IPR038765">
    <property type="entry name" value="Papain-like_cys_pep_sf"/>
</dbReference>
<dbReference type="InterPro" id="IPR003653">
    <property type="entry name" value="Peptidase_C48_C"/>
</dbReference>
<accession>A0ABU6XN50</accession>
<gene>
    <name evidence="6" type="ORF">PIB30_070316</name>
</gene>
<evidence type="ECO:0000256" key="4">
    <source>
        <dbReference type="SAM" id="MobiDB-lite"/>
    </source>
</evidence>
<evidence type="ECO:0000256" key="1">
    <source>
        <dbReference type="ARBA" id="ARBA00005234"/>
    </source>
</evidence>
<organism evidence="6 7">
    <name type="scientific">Stylosanthes scabra</name>
    <dbReference type="NCBI Taxonomy" id="79078"/>
    <lineage>
        <taxon>Eukaryota</taxon>
        <taxon>Viridiplantae</taxon>
        <taxon>Streptophyta</taxon>
        <taxon>Embryophyta</taxon>
        <taxon>Tracheophyta</taxon>
        <taxon>Spermatophyta</taxon>
        <taxon>Magnoliopsida</taxon>
        <taxon>eudicotyledons</taxon>
        <taxon>Gunneridae</taxon>
        <taxon>Pentapetalae</taxon>
        <taxon>rosids</taxon>
        <taxon>fabids</taxon>
        <taxon>Fabales</taxon>
        <taxon>Fabaceae</taxon>
        <taxon>Papilionoideae</taxon>
        <taxon>50 kb inversion clade</taxon>
        <taxon>dalbergioids sensu lato</taxon>
        <taxon>Dalbergieae</taxon>
        <taxon>Pterocarpus clade</taxon>
        <taxon>Stylosanthes</taxon>
    </lineage>
</organism>
<dbReference type="Gene3D" id="3.40.395.10">
    <property type="entry name" value="Adenoviral Proteinase, Chain A"/>
    <property type="match status" value="1"/>
</dbReference>
<name>A0ABU6XN50_9FABA</name>
<protein>
    <recommendedName>
        <fullName evidence="5">Ubiquitin-like protease family profile domain-containing protein</fullName>
    </recommendedName>
</protein>